<keyword evidence="1" id="KW-0813">Transport</keyword>
<dbReference type="NCBIfam" id="TIGR00210">
    <property type="entry name" value="gltS"/>
    <property type="match status" value="1"/>
</dbReference>
<feature type="transmembrane region" description="Helical" evidence="1">
    <location>
        <begin position="212"/>
        <end position="232"/>
    </location>
</feature>
<evidence type="ECO:0000313" key="3">
    <source>
        <dbReference type="EMBL" id="SOC47875.1"/>
    </source>
</evidence>
<feature type="transmembrane region" description="Helical" evidence="1">
    <location>
        <begin position="244"/>
        <end position="269"/>
    </location>
</feature>
<feature type="transmembrane region" description="Helical" evidence="1">
    <location>
        <begin position="161"/>
        <end position="184"/>
    </location>
</feature>
<name>A0A285V137_9HYPH</name>
<feature type="transmembrane region" description="Helical" evidence="1">
    <location>
        <begin position="39"/>
        <end position="58"/>
    </location>
</feature>
<keyword evidence="1" id="KW-0769">Symport</keyword>
<keyword evidence="1" id="KW-1003">Cell membrane</keyword>
<reference evidence="3 4" key="1">
    <citation type="submission" date="2017-08" db="EMBL/GenBank/DDBJ databases">
        <authorList>
            <person name="de Groot N.N."/>
        </authorList>
    </citation>
    <scope>NUCLEOTIDE SEQUENCE [LARGE SCALE GENOMIC DNA]</scope>
    <source>
        <strain evidence="3 4">JC85</strain>
    </source>
</reference>
<sequence length="399" mass="41637">MIQVSPFLSFTIAVLLLIVGKILTMNIAVLRKYSIPEPVVGGILCALLVALAYWIAGWRIQFELGVRDHLLLLFFASIGLKSDTATLLQGGRPLIVLLALATAFMLIQNVTGMGIAALFGLDPKAGLMVGSVSLTGGVGTTVAWAPIFVGDLGIANAMELGIASNTVGLIAACVIGGPMAALLIRRNGIVTSGDADIDVGAAHEEPEPKMDYFCLLWAILALNVAVMLGMALDSLIALTGFRLPTFVSCLLAGIAIRNLMPLAAGAAITRIWPGVRQGLSLLSDLSLGLFLTMALMGLQLWQLSGVFTFVVAALAVQIALTIVYTVFIVFPAMGRDYEAAVISASFGGITLGSTATAIANMTAVTQQYGAAHRAFIVVPLVCGFFIDLVNAVVIAIFAG</sequence>
<accession>A0A285V137</accession>
<comment type="subcellular location">
    <subcellularLocation>
        <location evidence="1">Cell inner membrane</location>
        <topology evidence="1">Multi-pass membrane protein</topology>
    </subcellularLocation>
</comment>
<dbReference type="PANTHER" id="PTHR36178">
    <property type="entry name" value="SLR0625 PROTEIN"/>
    <property type="match status" value="1"/>
</dbReference>
<keyword evidence="1" id="KW-0472">Membrane</keyword>
<feature type="transmembrane region" description="Helical" evidence="1">
    <location>
        <begin position="374"/>
        <end position="398"/>
    </location>
</feature>
<dbReference type="GO" id="GO:0005886">
    <property type="term" value="C:plasma membrane"/>
    <property type="evidence" value="ECO:0007669"/>
    <property type="project" value="UniProtKB-SubCell"/>
</dbReference>
<feature type="transmembrane region" description="Helical" evidence="1">
    <location>
        <begin position="281"/>
        <end position="301"/>
    </location>
</feature>
<evidence type="ECO:0000313" key="4">
    <source>
        <dbReference type="Proteomes" id="UP000219167"/>
    </source>
</evidence>
<dbReference type="PANTHER" id="PTHR36178:SF1">
    <property type="entry name" value="SODIUM_GLUTAMATE SYMPORTER"/>
    <property type="match status" value="1"/>
</dbReference>
<evidence type="ECO:0000256" key="1">
    <source>
        <dbReference type="HAMAP-Rule" id="MF_02062"/>
    </source>
</evidence>
<evidence type="ECO:0000256" key="2">
    <source>
        <dbReference type="NCBIfam" id="TIGR00210"/>
    </source>
</evidence>
<dbReference type="EMBL" id="OBQD01000034">
    <property type="protein sequence ID" value="SOC47875.1"/>
    <property type="molecule type" value="Genomic_DNA"/>
</dbReference>
<feature type="transmembrane region" description="Helical" evidence="1">
    <location>
        <begin position="307"/>
        <end position="332"/>
    </location>
</feature>
<keyword evidence="4" id="KW-1185">Reference proteome</keyword>
<keyword evidence="1" id="KW-1133">Transmembrane helix</keyword>
<keyword evidence="1" id="KW-0915">Sodium</keyword>
<keyword evidence="1" id="KW-0812">Transmembrane</keyword>
<proteinExistence type="inferred from homology"/>
<keyword evidence="1" id="KW-0029">Amino-acid transport</keyword>
<dbReference type="HAMAP" id="MF_02062">
    <property type="entry name" value="GltS"/>
    <property type="match status" value="1"/>
</dbReference>
<comment type="similarity">
    <text evidence="1">Belongs to the glutamate:Na(+) symporter (ESS) (TC 2.A.27) family.</text>
</comment>
<feature type="transmembrane region" description="Helical" evidence="1">
    <location>
        <begin position="339"/>
        <end position="362"/>
    </location>
</feature>
<comment type="function">
    <text evidence="1">Catalyzes the sodium-dependent transport of glutamate.</text>
</comment>
<feature type="transmembrane region" description="Helical" evidence="1">
    <location>
        <begin position="94"/>
        <end position="119"/>
    </location>
</feature>
<protein>
    <recommendedName>
        <fullName evidence="1 2">Sodium/glutamate symporter</fullName>
    </recommendedName>
</protein>
<keyword evidence="1" id="KW-0997">Cell inner membrane</keyword>
<dbReference type="InterPro" id="IPR004445">
    <property type="entry name" value="GltS"/>
</dbReference>
<organism evidence="3 4">
    <name type="scientific">Rhizobium subbaraonis</name>
    <dbReference type="NCBI Taxonomy" id="908946"/>
    <lineage>
        <taxon>Bacteria</taxon>
        <taxon>Pseudomonadati</taxon>
        <taxon>Pseudomonadota</taxon>
        <taxon>Alphaproteobacteria</taxon>
        <taxon>Hyphomicrobiales</taxon>
        <taxon>Rhizobiaceae</taxon>
        <taxon>Rhizobium/Agrobacterium group</taxon>
        <taxon>Rhizobium</taxon>
    </lineage>
</organism>
<dbReference type="Pfam" id="PF03616">
    <property type="entry name" value="Glt_symporter"/>
    <property type="match status" value="1"/>
</dbReference>
<dbReference type="AlphaFoldDB" id="A0A285V137"/>
<feature type="transmembrane region" description="Helical" evidence="1">
    <location>
        <begin position="7"/>
        <end position="27"/>
    </location>
</feature>
<keyword evidence="1" id="KW-0406">Ion transport</keyword>
<keyword evidence="1" id="KW-0739">Sodium transport</keyword>
<gene>
    <name evidence="1" type="primary">gltS</name>
    <name evidence="3" type="ORF">SAMN05892877_1349</name>
</gene>
<feature type="transmembrane region" description="Helical" evidence="1">
    <location>
        <begin position="126"/>
        <end position="149"/>
    </location>
</feature>
<dbReference type="GO" id="GO:0015813">
    <property type="term" value="P:L-glutamate transmembrane transport"/>
    <property type="evidence" value="ECO:0007669"/>
    <property type="project" value="UniProtKB-UniRule"/>
</dbReference>
<dbReference type="GO" id="GO:0015501">
    <property type="term" value="F:glutamate:sodium symporter activity"/>
    <property type="evidence" value="ECO:0007669"/>
    <property type="project" value="UniProtKB-UniRule"/>
</dbReference>
<dbReference type="Proteomes" id="UP000219167">
    <property type="component" value="Unassembled WGS sequence"/>
</dbReference>